<protein>
    <submittedName>
        <fullName evidence="2">Tail fiber protein</fullName>
    </submittedName>
</protein>
<evidence type="ECO:0000313" key="3">
    <source>
        <dbReference type="Proteomes" id="UP000251082"/>
    </source>
</evidence>
<name>A0A2X2KBL0_SHIDY</name>
<accession>A0A2X2KBL0</accession>
<gene>
    <name evidence="2" type="ORF">NCTC4837_04683</name>
</gene>
<reference evidence="2 3" key="1">
    <citation type="submission" date="2018-06" db="EMBL/GenBank/DDBJ databases">
        <authorList>
            <consortium name="Pathogen Informatics"/>
            <person name="Doyle S."/>
        </authorList>
    </citation>
    <scope>NUCLEOTIDE SEQUENCE [LARGE SCALE GENOMIC DNA]</scope>
    <source>
        <strain evidence="2 3">NCTC4837</strain>
    </source>
</reference>
<dbReference type="Proteomes" id="UP000251082">
    <property type="component" value="Unassembled WGS sequence"/>
</dbReference>
<dbReference type="EMBL" id="UAUQ01000014">
    <property type="protein sequence ID" value="SPZ79949.1"/>
    <property type="molecule type" value="Genomic_DNA"/>
</dbReference>
<organism evidence="2 3">
    <name type="scientific">Shigella dysenteriae</name>
    <dbReference type="NCBI Taxonomy" id="622"/>
    <lineage>
        <taxon>Bacteria</taxon>
        <taxon>Pseudomonadati</taxon>
        <taxon>Pseudomonadota</taxon>
        <taxon>Gammaproteobacteria</taxon>
        <taxon>Enterobacterales</taxon>
        <taxon>Enterobacteriaceae</taxon>
        <taxon>Shigella</taxon>
    </lineage>
</organism>
<sequence>MKASDKPRQLAVPFASTGDKNRIPTRRHSRPERAVMLRMIQVFLRRP</sequence>
<evidence type="ECO:0000313" key="2">
    <source>
        <dbReference type="EMBL" id="SPZ79949.1"/>
    </source>
</evidence>
<evidence type="ECO:0000256" key="1">
    <source>
        <dbReference type="SAM" id="MobiDB-lite"/>
    </source>
</evidence>
<dbReference type="AlphaFoldDB" id="A0A2X2KBL0"/>
<proteinExistence type="predicted"/>
<feature type="region of interest" description="Disordered" evidence="1">
    <location>
        <begin position="1"/>
        <end position="28"/>
    </location>
</feature>